<evidence type="ECO:0000313" key="3">
    <source>
        <dbReference type="Proteomes" id="UP000010074"/>
    </source>
</evidence>
<dbReference type="PATRIC" id="fig|1069642.3.peg.408"/>
<dbReference type="Pfam" id="PF07642">
    <property type="entry name" value="BBP2"/>
    <property type="match status" value="1"/>
</dbReference>
<dbReference type="EMBL" id="CP002930">
    <property type="protein sequence ID" value="AFY00124.1"/>
    <property type="molecule type" value="Genomic_DNA"/>
</dbReference>
<organism evidence="2 3">
    <name type="scientific">Bdellovibrio bacteriovorus str. Tiberius</name>
    <dbReference type="NCBI Taxonomy" id="1069642"/>
    <lineage>
        <taxon>Bacteria</taxon>
        <taxon>Pseudomonadati</taxon>
        <taxon>Bdellovibrionota</taxon>
        <taxon>Bdellovibrionia</taxon>
        <taxon>Bdellovibrionales</taxon>
        <taxon>Pseudobdellovibrionaceae</taxon>
        <taxon>Bdellovibrio</taxon>
    </lineage>
</organism>
<evidence type="ECO:0000256" key="1">
    <source>
        <dbReference type="SAM" id="SignalP"/>
    </source>
</evidence>
<dbReference type="InterPro" id="IPR011486">
    <property type="entry name" value="BBP2"/>
</dbReference>
<dbReference type="Proteomes" id="UP000010074">
    <property type="component" value="Chromosome"/>
</dbReference>
<gene>
    <name evidence="2" type="ORF">Bdt_0416</name>
</gene>
<accession>K7Z773</accession>
<feature type="chain" id="PRO_5003914093" description="Porin" evidence="1">
    <location>
        <begin position="17"/>
        <end position="347"/>
    </location>
</feature>
<dbReference type="AlphaFoldDB" id="K7Z773"/>
<dbReference type="SUPFAM" id="SSF56935">
    <property type="entry name" value="Porins"/>
    <property type="match status" value="1"/>
</dbReference>
<feature type="signal peptide" evidence="1">
    <location>
        <begin position="1"/>
        <end position="16"/>
    </location>
</feature>
<sequence>MLLSALLVLGSFNAQAAEISGLTVNGEVAFDYSFISTKDTAMQNTDGVSNEAYRLRNAQVLISKETEQVYFLTRLNYAPTSYRAESSPGVEDNKTANFGMLDQAEIFYKAMPNLYIGFGRFLTTMGYESLMKYENAFYSTTIAYQSIVPGYGEGLRAKYVAGDWLTATLSTYNQAAYGAFGEDYSPTKTTELSATGKAAGLTWFAGYYLGTDDPAGVKTERSSSSVWASYQITENFLAALIYDSLTTKPDGDRLHWSDATTVLLTYGLGRNNLGLRYEMVRGANEIGYGAADTVNSISVTDKFILNDNFNLYVEYRQDMSNEDAFVDGDGAATDKASVVTLGALAHF</sequence>
<evidence type="ECO:0000313" key="2">
    <source>
        <dbReference type="EMBL" id="AFY00124.1"/>
    </source>
</evidence>
<proteinExistence type="predicted"/>
<dbReference type="STRING" id="1069642.Bdt_0416"/>
<protein>
    <recommendedName>
        <fullName evidence="4">Porin</fullName>
    </recommendedName>
</protein>
<keyword evidence="1" id="KW-0732">Signal</keyword>
<dbReference type="HOGENOM" id="CLU_798469_0_0_7"/>
<dbReference type="InterPro" id="IPR023614">
    <property type="entry name" value="Porin_dom_sf"/>
</dbReference>
<dbReference type="Gene3D" id="2.40.160.10">
    <property type="entry name" value="Porin"/>
    <property type="match status" value="1"/>
</dbReference>
<evidence type="ECO:0008006" key="4">
    <source>
        <dbReference type="Google" id="ProtNLM"/>
    </source>
</evidence>
<name>K7Z773_BDEBC</name>
<dbReference type="KEGG" id="bbat:Bdt_0416"/>
<reference evidence="2 3" key="1">
    <citation type="journal article" date="2012" name="BMC Genomics">
        <title>Genome analysis of a simultaneously predatory and prey-independent, novel Bdellovibrio bacteriovorus from the River Tiber, supports in silico predictions of both ancient and recent lateral gene transfer from diverse bacteria.</title>
        <authorList>
            <person name="Hobley L."/>
            <person name="Lerner T.R."/>
            <person name="Williams L.E."/>
            <person name="Lambert C."/>
            <person name="Till R."/>
            <person name="Milner D.S."/>
            <person name="Basford S.M."/>
            <person name="Capeness M.J."/>
            <person name="Fenton A.K."/>
            <person name="Atterbury R.J."/>
            <person name="Harris M.A."/>
            <person name="Sockett R.E."/>
        </authorList>
    </citation>
    <scope>NUCLEOTIDE SEQUENCE [LARGE SCALE GENOMIC DNA]</scope>
    <source>
        <strain evidence="2 3">Tiberius</strain>
    </source>
</reference>